<comment type="caution">
    <text evidence="1">The sequence shown here is derived from an EMBL/GenBank/DDBJ whole genome shotgun (WGS) entry which is preliminary data.</text>
</comment>
<reference evidence="1" key="1">
    <citation type="submission" date="2019-04" db="EMBL/GenBank/DDBJ databases">
        <title>Microbes associate with the intestines of laboratory mice.</title>
        <authorList>
            <person name="Navarre W."/>
            <person name="Wong E."/>
            <person name="Huang K."/>
            <person name="Tropini C."/>
            <person name="Ng K."/>
            <person name="Yu B."/>
        </authorList>
    </citation>
    <scope>NUCLEOTIDE SEQUENCE</scope>
    <source>
        <strain evidence="1">NM04_E33</strain>
    </source>
</reference>
<keyword evidence="2" id="KW-1185">Reference proteome</keyword>
<name>A0AC61RE15_9BACT</name>
<dbReference type="EMBL" id="SRYB01000029">
    <property type="protein sequence ID" value="TGY77169.1"/>
    <property type="molecule type" value="Genomic_DNA"/>
</dbReference>
<evidence type="ECO:0000313" key="2">
    <source>
        <dbReference type="Proteomes" id="UP000306319"/>
    </source>
</evidence>
<evidence type="ECO:0000313" key="1">
    <source>
        <dbReference type="EMBL" id="TGY77169.1"/>
    </source>
</evidence>
<accession>A0AC61RE15</accession>
<organism evidence="1 2">
    <name type="scientific">Lepagella muris</name>
    <dbReference type="NCBI Taxonomy" id="3032870"/>
    <lineage>
        <taxon>Bacteria</taxon>
        <taxon>Pseudomonadati</taxon>
        <taxon>Bacteroidota</taxon>
        <taxon>Bacteroidia</taxon>
        <taxon>Bacteroidales</taxon>
        <taxon>Muribaculaceae</taxon>
        <taxon>Lepagella</taxon>
    </lineage>
</organism>
<gene>
    <name evidence="1" type="ORF">E5331_15785</name>
</gene>
<proteinExistence type="predicted"/>
<sequence length="631" mass="71738">MSLVVFMSAAQKHQVGKSISKDLFGIFIEDLNYTADGGLYAEMVQNRSFEYSPSDVDLHEYHKKGQWHPFTAWEFLKVGNAIATLSLETEKPLNANNRHYASVDIFTVGQQGAGLRNNGYNGMVVRIGESYDLSVFLRAKNDGQVCVRLVERDSVLAEDIIDIDTSDWRKYETTLTPNKSSEQAAVEILFLQEGRVDIDMLSLFPQNTFKNRKNGLRADIAQVLADLNPAFMRFPGGCLTHGDGLNNIYKWKHTIGPVEQRKEDYNIWNYRQSMGLGFYEYFQLCEDIGAKPLPVLAAGVSCQNSARLRGTGQQTIPIEDMDEYVQDMLDLIEWANGDINTTWGRMRAEAGHPEPFHLEYIGIGNEDHITQDFKERFLMIQKAIKLHYPEIKVVGTVGPGPDDWDWKEGWAFARETAPDLVDEHYYRQPQWFLDNLHRYDNYDRTQSKVYVGEYASQGNTMLNAIAEAAYMTALERNGDVVSLSSYAPLLARIGNTQWNPNLIYFDKTNVYPTVNYYVQQLFANHRGDTYISNVVKGIETASCVRDSNTKKVMVKLVNTTDSIVDVQVNLGSQKIRSYNAEVAVLSGKRDHKNGQGKHLETDVRPIVGKEKLSRKFMRKLPPYSLTVITFK</sequence>
<protein>
    <submittedName>
        <fullName evidence="1">Alpha-N-arabinofuranosidase</fullName>
    </submittedName>
</protein>
<dbReference type="Proteomes" id="UP000306319">
    <property type="component" value="Unassembled WGS sequence"/>
</dbReference>